<evidence type="ECO:0000313" key="2">
    <source>
        <dbReference type="Proteomes" id="UP000001070"/>
    </source>
</evidence>
<evidence type="ECO:0000313" key="1">
    <source>
        <dbReference type="EMBL" id="EDV90269.1"/>
    </source>
</evidence>
<reference evidence="1 2" key="1">
    <citation type="journal article" date="2007" name="Nature">
        <title>Evolution of genes and genomes on the Drosophila phylogeny.</title>
        <authorList>
            <consortium name="Drosophila 12 Genomes Consortium"/>
            <person name="Clark A.G."/>
            <person name="Eisen M.B."/>
            <person name="Smith D.R."/>
            <person name="Bergman C.M."/>
            <person name="Oliver B."/>
            <person name="Markow T.A."/>
            <person name="Kaufman T.C."/>
            <person name="Kellis M."/>
            <person name="Gelbart W."/>
            <person name="Iyer V.N."/>
            <person name="Pollard D.A."/>
            <person name="Sackton T.B."/>
            <person name="Larracuente A.M."/>
            <person name="Singh N.D."/>
            <person name="Abad J.P."/>
            <person name="Abt D.N."/>
            <person name="Adryan B."/>
            <person name="Aguade M."/>
            <person name="Akashi H."/>
            <person name="Anderson W.W."/>
            <person name="Aquadro C.F."/>
            <person name="Ardell D.H."/>
            <person name="Arguello R."/>
            <person name="Artieri C.G."/>
            <person name="Barbash D.A."/>
            <person name="Barker D."/>
            <person name="Barsanti P."/>
            <person name="Batterham P."/>
            <person name="Batzoglou S."/>
            <person name="Begun D."/>
            <person name="Bhutkar A."/>
            <person name="Blanco E."/>
            <person name="Bosak S.A."/>
            <person name="Bradley R.K."/>
            <person name="Brand A.D."/>
            <person name="Brent M.R."/>
            <person name="Brooks A.N."/>
            <person name="Brown R.H."/>
            <person name="Butlin R.K."/>
            <person name="Caggese C."/>
            <person name="Calvi B.R."/>
            <person name="Bernardo de Carvalho A."/>
            <person name="Caspi A."/>
            <person name="Castrezana S."/>
            <person name="Celniker S.E."/>
            <person name="Chang J.L."/>
            <person name="Chapple C."/>
            <person name="Chatterji S."/>
            <person name="Chinwalla A."/>
            <person name="Civetta A."/>
            <person name="Clifton S.W."/>
            <person name="Comeron J.M."/>
            <person name="Costello J.C."/>
            <person name="Coyne J.A."/>
            <person name="Daub J."/>
            <person name="David R.G."/>
            <person name="Delcher A.L."/>
            <person name="Delehaunty K."/>
            <person name="Do C.B."/>
            <person name="Ebling H."/>
            <person name="Edwards K."/>
            <person name="Eickbush T."/>
            <person name="Evans J.D."/>
            <person name="Filipski A."/>
            <person name="Findeiss S."/>
            <person name="Freyhult E."/>
            <person name="Fulton L."/>
            <person name="Fulton R."/>
            <person name="Garcia A.C."/>
            <person name="Gardiner A."/>
            <person name="Garfield D.A."/>
            <person name="Garvin B.E."/>
            <person name="Gibson G."/>
            <person name="Gilbert D."/>
            <person name="Gnerre S."/>
            <person name="Godfrey J."/>
            <person name="Good R."/>
            <person name="Gotea V."/>
            <person name="Gravely B."/>
            <person name="Greenberg A.J."/>
            <person name="Griffiths-Jones S."/>
            <person name="Gross S."/>
            <person name="Guigo R."/>
            <person name="Gustafson E.A."/>
            <person name="Haerty W."/>
            <person name="Hahn M.W."/>
            <person name="Halligan D.L."/>
            <person name="Halpern A.L."/>
            <person name="Halter G.M."/>
            <person name="Han M.V."/>
            <person name="Heger A."/>
            <person name="Hillier L."/>
            <person name="Hinrichs A.S."/>
            <person name="Holmes I."/>
            <person name="Hoskins R.A."/>
            <person name="Hubisz M.J."/>
            <person name="Hultmark D."/>
            <person name="Huntley M.A."/>
            <person name="Jaffe D.B."/>
            <person name="Jagadeeshan S."/>
            <person name="Jeck W.R."/>
            <person name="Johnson J."/>
            <person name="Jones C.D."/>
            <person name="Jordan W.C."/>
            <person name="Karpen G.H."/>
            <person name="Kataoka E."/>
            <person name="Keightley P.D."/>
            <person name="Kheradpour P."/>
            <person name="Kirkness E.F."/>
            <person name="Koerich L.B."/>
            <person name="Kristiansen K."/>
            <person name="Kudrna D."/>
            <person name="Kulathinal R.J."/>
            <person name="Kumar S."/>
            <person name="Kwok R."/>
            <person name="Lander E."/>
            <person name="Langley C.H."/>
            <person name="Lapoint R."/>
            <person name="Lazzaro B.P."/>
            <person name="Lee S.J."/>
            <person name="Levesque L."/>
            <person name="Li R."/>
            <person name="Lin C.F."/>
            <person name="Lin M.F."/>
            <person name="Lindblad-Toh K."/>
            <person name="Llopart A."/>
            <person name="Long M."/>
            <person name="Low L."/>
            <person name="Lozovsky E."/>
            <person name="Lu J."/>
            <person name="Luo M."/>
            <person name="Machado C.A."/>
            <person name="Makalowski W."/>
            <person name="Marzo M."/>
            <person name="Matsuda M."/>
            <person name="Matzkin L."/>
            <person name="McAllister B."/>
            <person name="McBride C.S."/>
            <person name="McKernan B."/>
            <person name="McKernan K."/>
            <person name="Mendez-Lago M."/>
            <person name="Minx P."/>
            <person name="Mollenhauer M.U."/>
            <person name="Montooth K."/>
            <person name="Mount S.M."/>
            <person name="Mu X."/>
            <person name="Myers E."/>
            <person name="Negre B."/>
            <person name="Newfeld S."/>
            <person name="Nielsen R."/>
            <person name="Noor M.A."/>
            <person name="O'Grady P."/>
            <person name="Pachter L."/>
            <person name="Papaceit M."/>
            <person name="Parisi M.J."/>
            <person name="Parisi M."/>
            <person name="Parts L."/>
            <person name="Pedersen J.S."/>
            <person name="Pesole G."/>
            <person name="Phillippy A.M."/>
            <person name="Ponting C.P."/>
            <person name="Pop M."/>
            <person name="Porcelli D."/>
            <person name="Powell J.R."/>
            <person name="Prohaska S."/>
            <person name="Pruitt K."/>
            <person name="Puig M."/>
            <person name="Quesneville H."/>
            <person name="Ram K.R."/>
            <person name="Rand D."/>
            <person name="Rasmussen M.D."/>
            <person name="Reed L.K."/>
            <person name="Reenan R."/>
            <person name="Reily A."/>
            <person name="Remington K.A."/>
            <person name="Rieger T.T."/>
            <person name="Ritchie M.G."/>
            <person name="Robin C."/>
            <person name="Rogers Y.H."/>
            <person name="Rohde C."/>
            <person name="Rozas J."/>
            <person name="Rubenfield M.J."/>
            <person name="Ruiz A."/>
            <person name="Russo S."/>
            <person name="Salzberg S.L."/>
            <person name="Sanchez-Gracia A."/>
            <person name="Saranga D.J."/>
            <person name="Sato H."/>
            <person name="Schaeffer S.W."/>
            <person name="Schatz M.C."/>
            <person name="Schlenke T."/>
            <person name="Schwartz R."/>
            <person name="Segarra C."/>
            <person name="Singh R.S."/>
            <person name="Sirot L."/>
            <person name="Sirota M."/>
            <person name="Sisneros N.B."/>
            <person name="Smith C.D."/>
            <person name="Smith T.F."/>
            <person name="Spieth J."/>
            <person name="Stage D.E."/>
            <person name="Stark A."/>
            <person name="Stephan W."/>
            <person name="Strausberg R.L."/>
            <person name="Strempel S."/>
            <person name="Sturgill D."/>
            <person name="Sutton G."/>
            <person name="Sutton G.G."/>
            <person name="Tao W."/>
            <person name="Teichmann S."/>
            <person name="Tobari Y.N."/>
            <person name="Tomimura Y."/>
            <person name="Tsolas J.M."/>
            <person name="Valente V.L."/>
            <person name="Venter E."/>
            <person name="Venter J.C."/>
            <person name="Vicario S."/>
            <person name="Vieira F.G."/>
            <person name="Vilella A.J."/>
            <person name="Villasante A."/>
            <person name="Walenz B."/>
            <person name="Wang J."/>
            <person name="Wasserman M."/>
            <person name="Watts T."/>
            <person name="Wilson D."/>
            <person name="Wilson R.K."/>
            <person name="Wing R.A."/>
            <person name="Wolfner M.F."/>
            <person name="Wong A."/>
            <person name="Wong G.K."/>
            <person name="Wu C.I."/>
            <person name="Wu G."/>
            <person name="Yamamoto D."/>
            <person name="Yang H.P."/>
            <person name="Yang S.P."/>
            <person name="Yorke J.A."/>
            <person name="Yoshida K."/>
            <person name="Zdobnov E."/>
            <person name="Zhang P."/>
            <person name="Zhang Y."/>
            <person name="Zimin A.V."/>
            <person name="Baldwin J."/>
            <person name="Abdouelleil A."/>
            <person name="Abdulkadir J."/>
            <person name="Abebe A."/>
            <person name="Abera B."/>
            <person name="Abreu J."/>
            <person name="Acer S.C."/>
            <person name="Aftuck L."/>
            <person name="Alexander A."/>
            <person name="An P."/>
            <person name="Anderson E."/>
            <person name="Anderson S."/>
            <person name="Arachi H."/>
            <person name="Azer M."/>
            <person name="Bachantsang P."/>
            <person name="Barry A."/>
            <person name="Bayul T."/>
            <person name="Berlin A."/>
            <person name="Bessette D."/>
            <person name="Bloom T."/>
            <person name="Blye J."/>
            <person name="Boguslavskiy L."/>
            <person name="Bonnet C."/>
            <person name="Boukhgalter B."/>
            <person name="Bourzgui I."/>
            <person name="Brown A."/>
            <person name="Cahill P."/>
            <person name="Channer S."/>
            <person name="Cheshatsang Y."/>
            <person name="Chuda L."/>
            <person name="Citroen M."/>
            <person name="Collymore A."/>
            <person name="Cooke P."/>
            <person name="Costello M."/>
            <person name="D'Aco K."/>
            <person name="Daza R."/>
            <person name="De Haan G."/>
            <person name="DeGray S."/>
            <person name="DeMaso C."/>
            <person name="Dhargay N."/>
            <person name="Dooley K."/>
            <person name="Dooley E."/>
            <person name="Doricent M."/>
            <person name="Dorje P."/>
            <person name="Dorjee K."/>
            <person name="Dupes A."/>
            <person name="Elong R."/>
            <person name="Falk J."/>
            <person name="Farina A."/>
            <person name="Faro S."/>
            <person name="Ferguson D."/>
            <person name="Fisher S."/>
            <person name="Foley C.D."/>
            <person name="Franke A."/>
            <person name="Friedrich D."/>
            <person name="Gadbois L."/>
            <person name="Gearin G."/>
            <person name="Gearin C.R."/>
            <person name="Giannoukos G."/>
            <person name="Goode T."/>
            <person name="Graham J."/>
            <person name="Grandbois E."/>
            <person name="Grewal S."/>
            <person name="Gyaltsen K."/>
            <person name="Hafez N."/>
            <person name="Hagos B."/>
            <person name="Hall J."/>
            <person name="Henson C."/>
            <person name="Hollinger A."/>
            <person name="Honan T."/>
            <person name="Huard M.D."/>
            <person name="Hughes L."/>
            <person name="Hurhula B."/>
            <person name="Husby M.E."/>
            <person name="Kamat A."/>
            <person name="Kanga B."/>
            <person name="Kashin S."/>
            <person name="Khazanovich D."/>
            <person name="Kisner P."/>
            <person name="Lance K."/>
            <person name="Lara M."/>
            <person name="Lee W."/>
            <person name="Lennon N."/>
            <person name="Letendre F."/>
            <person name="LeVine R."/>
            <person name="Lipovsky A."/>
            <person name="Liu X."/>
            <person name="Liu J."/>
            <person name="Liu S."/>
            <person name="Lokyitsang T."/>
            <person name="Lokyitsang Y."/>
            <person name="Lubonja R."/>
            <person name="Lui A."/>
            <person name="MacDonald P."/>
            <person name="Magnisalis V."/>
            <person name="Maru K."/>
            <person name="Matthews C."/>
            <person name="McCusker W."/>
            <person name="McDonough S."/>
            <person name="Mehta T."/>
            <person name="Meldrim J."/>
            <person name="Meneus L."/>
            <person name="Mihai O."/>
            <person name="Mihalev A."/>
            <person name="Mihova T."/>
            <person name="Mittelman R."/>
            <person name="Mlenga V."/>
            <person name="Montmayeur A."/>
            <person name="Mulrain L."/>
            <person name="Navidi A."/>
            <person name="Naylor J."/>
            <person name="Negash T."/>
            <person name="Nguyen T."/>
            <person name="Nguyen N."/>
            <person name="Nicol R."/>
            <person name="Norbu C."/>
            <person name="Norbu N."/>
            <person name="Novod N."/>
            <person name="O'Neill B."/>
            <person name="Osman S."/>
            <person name="Markiewicz E."/>
            <person name="Oyono O.L."/>
            <person name="Patti C."/>
            <person name="Phunkhang P."/>
            <person name="Pierre F."/>
            <person name="Priest M."/>
            <person name="Raghuraman S."/>
            <person name="Rege F."/>
            <person name="Reyes R."/>
            <person name="Rise C."/>
            <person name="Rogov P."/>
            <person name="Ross K."/>
            <person name="Ryan E."/>
            <person name="Settipalli S."/>
            <person name="Shea T."/>
            <person name="Sherpa N."/>
            <person name="Shi L."/>
            <person name="Shih D."/>
            <person name="Sparrow T."/>
            <person name="Spaulding J."/>
            <person name="Stalker J."/>
            <person name="Stange-Thomann N."/>
            <person name="Stavropoulos S."/>
            <person name="Stone C."/>
            <person name="Strader C."/>
            <person name="Tesfaye S."/>
            <person name="Thomson T."/>
            <person name="Thoulutsang Y."/>
            <person name="Thoulutsang D."/>
            <person name="Topham K."/>
            <person name="Topping I."/>
            <person name="Tsamla T."/>
            <person name="Vassiliev H."/>
            <person name="Vo A."/>
            <person name="Wangchuk T."/>
            <person name="Wangdi T."/>
            <person name="Weiand M."/>
            <person name="Wilkinson J."/>
            <person name="Wilson A."/>
            <person name="Yadav S."/>
            <person name="Young G."/>
            <person name="Yu Q."/>
            <person name="Zembek L."/>
            <person name="Zhong D."/>
            <person name="Zimmer A."/>
            <person name="Zwirko Z."/>
            <person name="Jaffe D.B."/>
            <person name="Alvarez P."/>
            <person name="Brockman W."/>
            <person name="Butler J."/>
            <person name="Chin C."/>
            <person name="Gnerre S."/>
            <person name="Grabherr M."/>
            <person name="Kleber M."/>
            <person name="Mauceli E."/>
            <person name="MacCallum I."/>
        </authorList>
    </citation>
    <scope>NUCLEOTIDE SEQUENCE [LARGE SCALE GENOMIC DNA]</scope>
    <source>
        <strain evidence="2">Tucson 15287-2541.00</strain>
    </source>
</reference>
<dbReference type="InParanoid" id="B4K4C2"/>
<dbReference type="EMBL" id="CH931039">
    <property type="protein sequence ID" value="EDV90269.1"/>
    <property type="molecule type" value="Genomic_DNA"/>
</dbReference>
<protein>
    <submittedName>
        <fullName evidence="1">GH25227</fullName>
    </submittedName>
</protein>
<dbReference type="AlphaFoldDB" id="B4K4C2"/>
<organism evidence="2">
    <name type="scientific">Drosophila grimshawi</name>
    <name type="common">Hawaiian fruit fly</name>
    <name type="synonym">Idiomyia grimshawi</name>
    <dbReference type="NCBI Taxonomy" id="7222"/>
    <lineage>
        <taxon>Eukaryota</taxon>
        <taxon>Metazoa</taxon>
        <taxon>Ecdysozoa</taxon>
        <taxon>Arthropoda</taxon>
        <taxon>Hexapoda</taxon>
        <taxon>Insecta</taxon>
        <taxon>Pterygota</taxon>
        <taxon>Neoptera</taxon>
        <taxon>Endopterygota</taxon>
        <taxon>Diptera</taxon>
        <taxon>Brachycera</taxon>
        <taxon>Muscomorpha</taxon>
        <taxon>Ephydroidea</taxon>
        <taxon>Drosophilidae</taxon>
        <taxon>Drosophila</taxon>
        <taxon>Hawaiian Drosophila</taxon>
    </lineage>
</organism>
<name>B4K4C2_DROGR</name>
<keyword evidence="2" id="KW-1185">Reference proteome</keyword>
<dbReference type="HOGENOM" id="CLU_1847202_0_0_1"/>
<dbReference type="Proteomes" id="UP000001070">
    <property type="component" value="Unassembled WGS sequence"/>
</dbReference>
<accession>B4K4C2</accession>
<proteinExistence type="predicted"/>
<sequence length="139" mass="16073">MGEMSINSLRRRYRDGLISRERVEAIIAHQPLQIQRIILPQLRQSGEQQGTPAIWQQQREVHLPVRFDGEKINSLRRDFRHGRITRENLERVIRGQSAQVKELILPSVQTAGGDEPELIQEVSMQQQQALVHLNPVAFL</sequence>
<gene>
    <name evidence="1" type="primary">Dgri\GH25227</name>
    <name evidence="1" type="ORF">Dgri_GH25227</name>
</gene>